<keyword evidence="3" id="KW-1185">Reference proteome</keyword>
<proteinExistence type="predicted"/>
<dbReference type="Gene3D" id="3.30.1370.110">
    <property type="match status" value="1"/>
</dbReference>
<gene>
    <name evidence="2" type="ORF">G3570_05230</name>
</gene>
<dbReference type="Pfam" id="PF01713">
    <property type="entry name" value="Smr"/>
    <property type="match status" value="1"/>
</dbReference>
<name>A0A6M1SL27_9BACT</name>
<organism evidence="2 3">
    <name type="scientific">Halalkalibaculum roseum</name>
    <dbReference type="NCBI Taxonomy" id="2709311"/>
    <lineage>
        <taxon>Bacteria</taxon>
        <taxon>Pseudomonadati</taxon>
        <taxon>Balneolota</taxon>
        <taxon>Balneolia</taxon>
        <taxon>Balneolales</taxon>
        <taxon>Balneolaceae</taxon>
        <taxon>Halalkalibaculum</taxon>
    </lineage>
</organism>
<reference evidence="2 3" key="1">
    <citation type="submission" date="2020-02" db="EMBL/GenBank/DDBJ databases">
        <title>Balneolaceae bacterium YR4-1, complete genome.</title>
        <authorList>
            <person name="Li Y."/>
            <person name="Wu S."/>
        </authorList>
    </citation>
    <scope>NUCLEOTIDE SEQUENCE [LARGE SCALE GENOMIC DNA]</scope>
    <source>
        <strain evidence="2 3">YR4-1</strain>
    </source>
</reference>
<dbReference type="EMBL" id="JAALLT010000002">
    <property type="protein sequence ID" value="NGP76021.1"/>
    <property type="molecule type" value="Genomic_DNA"/>
</dbReference>
<dbReference type="RefSeq" id="WP_165140014.1">
    <property type="nucleotide sequence ID" value="NZ_JAALLT010000002.1"/>
</dbReference>
<feature type="domain" description="Smr" evidence="1">
    <location>
        <begin position="17"/>
        <end position="91"/>
    </location>
</feature>
<protein>
    <submittedName>
        <fullName evidence="2">Smr/MutS family protein</fullName>
    </submittedName>
</protein>
<dbReference type="Proteomes" id="UP000473278">
    <property type="component" value="Unassembled WGS sequence"/>
</dbReference>
<sequence>MDTKQEELPELPIDGTLDLHTFRPDELGSLIPEYIEACLNKGIHRIRIIHGKGKGNLRRSVHALLERNEAVQSYSLANDQSGWGATLVDLKKD</sequence>
<comment type="caution">
    <text evidence="2">The sequence shown here is derived from an EMBL/GenBank/DDBJ whole genome shotgun (WGS) entry which is preliminary data.</text>
</comment>
<dbReference type="InterPro" id="IPR036063">
    <property type="entry name" value="Smr_dom_sf"/>
</dbReference>
<evidence type="ECO:0000313" key="3">
    <source>
        <dbReference type="Proteomes" id="UP000473278"/>
    </source>
</evidence>
<evidence type="ECO:0000313" key="2">
    <source>
        <dbReference type="EMBL" id="NGP76021.1"/>
    </source>
</evidence>
<evidence type="ECO:0000259" key="1">
    <source>
        <dbReference type="PROSITE" id="PS50828"/>
    </source>
</evidence>
<dbReference type="AlphaFoldDB" id="A0A6M1SL27"/>
<dbReference type="InterPro" id="IPR002625">
    <property type="entry name" value="Smr_dom"/>
</dbReference>
<dbReference type="SUPFAM" id="SSF160443">
    <property type="entry name" value="SMR domain-like"/>
    <property type="match status" value="1"/>
</dbReference>
<dbReference type="SMART" id="SM00463">
    <property type="entry name" value="SMR"/>
    <property type="match status" value="1"/>
</dbReference>
<dbReference type="PROSITE" id="PS50828">
    <property type="entry name" value="SMR"/>
    <property type="match status" value="1"/>
</dbReference>
<accession>A0A6M1SL27</accession>